<dbReference type="AlphaFoldDB" id="A0A949WR97"/>
<dbReference type="Pfam" id="PF10117">
    <property type="entry name" value="McrBC"/>
    <property type="match status" value="1"/>
</dbReference>
<reference evidence="1" key="1">
    <citation type="submission" date="2020-12" db="EMBL/GenBank/DDBJ databases">
        <title>Clostridium thailandense sp. nov., a novel acetogenic bacterium isolated from peat land soil in Thailand.</title>
        <authorList>
            <person name="Chaikitkaew S."/>
            <person name="Birkeland N.K."/>
        </authorList>
    </citation>
    <scope>NUCLEOTIDE SEQUENCE</scope>
    <source>
        <strain evidence="1">PL3</strain>
    </source>
</reference>
<dbReference type="InterPro" id="IPR019292">
    <property type="entry name" value="McrC"/>
</dbReference>
<name>A0A949WR97_9CLOT</name>
<keyword evidence="2" id="KW-1185">Reference proteome</keyword>
<evidence type="ECO:0000313" key="2">
    <source>
        <dbReference type="Proteomes" id="UP000694308"/>
    </source>
</evidence>
<dbReference type="RefSeq" id="WP_218320822.1">
    <property type="nucleotide sequence ID" value="NZ_JAEEGC010000053.1"/>
</dbReference>
<dbReference type="PANTHER" id="PTHR38733:SF1">
    <property type="entry name" value="TYPE IV METHYL-DIRECTED RESTRICTION ENZYME ECOKMCRBC"/>
    <property type="match status" value="1"/>
</dbReference>
<accession>A0A949WR97</accession>
<organism evidence="1 2">
    <name type="scientific">Clostridium thailandense</name>
    <dbReference type="NCBI Taxonomy" id="2794346"/>
    <lineage>
        <taxon>Bacteria</taxon>
        <taxon>Bacillati</taxon>
        <taxon>Bacillota</taxon>
        <taxon>Clostridia</taxon>
        <taxon>Eubacteriales</taxon>
        <taxon>Clostridiaceae</taxon>
        <taxon>Clostridium</taxon>
    </lineage>
</organism>
<evidence type="ECO:0008006" key="3">
    <source>
        <dbReference type="Google" id="ProtNLM"/>
    </source>
</evidence>
<proteinExistence type="predicted"/>
<sequence length="416" mass="48572">MNKYICVKEAFEYIYIGHGQKKISLDELRDLQEYLEKTIPANKNALDIKHNKFRFINYVGIISINNFTIEIIPKISLSNDEKQDKKILLDMLSKCSDIELSIDNSIDSNIEKCNLIELIANKYLDSLIKELNKGNFHDYINKEENIKVVRGKIMFNKHIKKNNFKKGKIFCSYDEYSDDNLLNQTFKLACIKILNKVQDIKLKNKTKKSLSILGNVSNESKSNEIINNIKLNNQNKRFSNVLQLAKFILLNLANENSSGSKNGFSMLFEMNDLFEKYIGKIVQMLCCKNNKKAITQDKRNYLLIDTKNNKKSFNLKPDIVIEDNNIPFMIIDTKWKAVEYNSKSSYQVSDIYQMYAYANAYKQVKKVILLYPSLGEEKEYPSWKLINDDNKFIEVKTVRLDSYKNTVNDLEKIIYD</sequence>
<evidence type="ECO:0000313" key="1">
    <source>
        <dbReference type="EMBL" id="MBV7273755.1"/>
    </source>
</evidence>
<gene>
    <name evidence="1" type="ORF">I6U48_12635</name>
</gene>
<dbReference type="PANTHER" id="PTHR38733">
    <property type="entry name" value="PROTEIN MCRC"/>
    <property type="match status" value="1"/>
</dbReference>
<protein>
    <recommendedName>
        <fullName evidence="3">Restriction endonuclease</fullName>
    </recommendedName>
</protein>
<dbReference type="Proteomes" id="UP000694308">
    <property type="component" value="Unassembled WGS sequence"/>
</dbReference>
<comment type="caution">
    <text evidence="1">The sequence shown here is derived from an EMBL/GenBank/DDBJ whole genome shotgun (WGS) entry which is preliminary data.</text>
</comment>
<dbReference type="EMBL" id="JAEEGC010000053">
    <property type="protein sequence ID" value="MBV7273755.1"/>
    <property type="molecule type" value="Genomic_DNA"/>
</dbReference>